<keyword evidence="1" id="KW-0255">Endonuclease</keyword>
<evidence type="ECO:0000313" key="2">
    <source>
        <dbReference type="Proteomes" id="UP000827814"/>
    </source>
</evidence>
<dbReference type="EMBL" id="MZ334525">
    <property type="protein sequence ID" value="UBF23269.1"/>
    <property type="molecule type" value="Genomic_DNA"/>
</dbReference>
<proteinExistence type="predicted"/>
<dbReference type="GO" id="GO:0004519">
    <property type="term" value="F:endonuclease activity"/>
    <property type="evidence" value="ECO:0007669"/>
    <property type="project" value="UniProtKB-KW"/>
</dbReference>
<gene>
    <name evidence="1" type="ORF">HATV-2_gp118</name>
</gene>
<reference evidence="1" key="1">
    <citation type="submission" date="2021-05" db="EMBL/GenBank/DDBJ databases">
        <title>Diversity, taxonomy and evolution of archaeal viruses of the class Caudoviricetes.</title>
        <authorList>
            <person name="Liu Y."/>
            <person name="Demina T.A."/>
            <person name="Roux S."/>
            <person name="Aiewsakun P."/>
            <person name="Kazlauskas D."/>
            <person name="Simmonds P."/>
            <person name="Prangishvili D."/>
            <person name="Oksanen H.M."/>
            <person name="Krupovic M."/>
        </authorList>
    </citation>
    <scope>NUCLEOTIDE SEQUENCE</scope>
    <source>
        <strain evidence="1">HATV-2/44</strain>
    </source>
</reference>
<evidence type="ECO:0000313" key="1">
    <source>
        <dbReference type="EMBL" id="UBF23269.1"/>
    </source>
</evidence>
<name>A0AAE8Y0Q0_9CAUD</name>
<keyword evidence="2" id="KW-1185">Reference proteome</keyword>
<dbReference type="Proteomes" id="UP000827814">
    <property type="component" value="Segment"/>
</dbReference>
<organism evidence="1 2">
    <name type="scientific">Haloarcula tailed virus 2</name>
    <dbReference type="NCBI Taxonomy" id="2877989"/>
    <lineage>
        <taxon>Viruses</taxon>
        <taxon>Duplodnaviria</taxon>
        <taxon>Heunggongvirae</taxon>
        <taxon>Uroviricota</taxon>
        <taxon>Caudoviricetes</taxon>
        <taxon>Thumleimavirales</taxon>
        <taxon>Soleiviridae</taxon>
        <taxon>Eilatmyovirus</taxon>
        <taxon>Eilatmyovirus salis</taxon>
        <taxon>Eilatmyovirus HATV2</taxon>
    </lineage>
</organism>
<keyword evidence="1" id="KW-0540">Nuclease</keyword>
<accession>A0AAE8Y0Q0</accession>
<protein>
    <submittedName>
        <fullName evidence="1">Endonuclease III</fullName>
    </submittedName>
</protein>
<sequence length="210" mass="24621">MTQSVKQWKADNADNYANVEARLTATREKFLSVERVEQIDMLHKSRAFAILSIRTKVHKHEIAYIKWLQDGEVSKESMYHNQKAEWLQDMDRQAYNDVIDMLEDGNVRDAWLEIVDKMKGLSHTKAAFTLAMLGFTDYMCIDSNMKNRCNVDMPKRTTPDTYEKACRQVHGWYSHLDMSAFLTQWCVFDAERGVHSTHRVWFDSVGTWDL</sequence>
<keyword evidence="1" id="KW-0378">Hydrolase</keyword>